<dbReference type="Gene3D" id="3.30.420.10">
    <property type="entry name" value="Ribonuclease H-like superfamily/Ribonuclease H"/>
    <property type="match status" value="1"/>
</dbReference>
<dbReference type="InterPro" id="IPR019734">
    <property type="entry name" value="TPR_rpt"/>
</dbReference>
<evidence type="ECO:0000259" key="1">
    <source>
        <dbReference type="Pfam" id="PF13482"/>
    </source>
</evidence>
<organism evidence="2 3">
    <name type="scientific">Bellilinea caldifistulae</name>
    <dbReference type="NCBI Taxonomy" id="360411"/>
    <lineage>
        <taxon>Bacteria</taxon>
        <taxon>Bacillati</taxon>
        <taxon>Chloroflexota</taxon>
        <taxon>Anaerolineae</taxon>
        <taxon>Anaerolineales</taxon>
        <taxon>Anaerolineaceae</taxon>
        <taxon>Bellilinea</taxon>
    </lineage>
</organism>
<gene>
    <name evidence="2" type="ORF">AC812_15660</name>
</gene>
<sequence length="407" mass="46957">MGVQLGNTPFSNNSTPKLERLISIEKVIEGKNYPTIFGDIFISEKQYPPNYNHGIVNFSSSVDLSSLIAWSRIPFESITSIDEFVFLDTETSGLAGGTGTFIFLVGLGYWKNGQYFLNQIFLREPDEEPAFLTALEEFLTPFKILVTYNGKSFDAPLLNNRYILNGFRSPVRNLHHIDLLSLTRRIWRNRLDDRSLGNLEHEILNLGRAEEEIPGWMVPQIYFEYLQTQNATPLRGVFYHNEIDILSLSALFLHLANLLRNPLGSPNPQSLDLIAIARLYEELGDYTAAVQLYEASLEIGLPTHFFIQTLYRFADLHRRTGKIEAALALWMKASEFNEVDACIEIAKFYEHQIKAYKQAIEWTDLALTYLDQSPLPRYLKNQRRLELEHRQQRLHQKHNRSTNQSKP</sequence>
<keyword evidence="3" id="KW-1185">Reference proteome</keyword>
<dbReference type="SUPFAM" id="SSF53098">
    <property type="entry name" value="Ribonuclease H-like"/>
    <property type="match status" value="1"/>
</dbReference>
<dbReference type="Proteomes" id="UP000050514">
    <property type="component" value="Unassembled WGS sequence"/>
</dbReference>
<evidence type="ECO:0000313" key="3">
    <source>
        <dbReference type="Proteomes" id="UP000050514"/>
    </source>
</evidence>
<dbReference type="EMBL" id="LGHJ01000023">
    <property type="protein sequence ID" value="KPL72451.1"/>
    <property type="molecule type" value="Genomic_DNA"/>
</dbReference>
<dbReference type="AlphaFoldDB" id="A0A0P6XS42"/>
<feature type="domain" description="YprB ribonuclease H-like" evidence="1">
    <location>
        <begin position="85"/>
        <end position="254"/>
    </location>
</feature>
<dbReference type="GO" id="GO:0003676">
    <property type="term" value="F:nucleic acid binding"/>
    <property type="evidence" value="ECO:0007669"/>
    <property type="project" value="InterPro"/>
</dbReference>
<dbReference type="Pfam" id="PF13482">
    <property type="entry name" value="RNase_H_2"/>
    <property type="match status" value="1"/>
</dbReference>
<dbReference type="PANTHER" id="PTHR38462:SF1">
    <property type="entry name" value="YPRB RIBONUCLEASE H-LIKE DOMAIN-CONTAINING PROTEIN"/>
    <property type="match status" value="1"/>
</dbReference>
<dbReference type="SUPFAM" id="SSF48452">
    <property type="entry name" value="TPR-like"/>
    <property type="match status" value="1"/>
</dbReference>
<accession>A0A0P6XS42</accession>
<dbReference type="Gene3D" id="1.25.40.10">
    <property type="entry name" value="Tetratricopeptide repeat domain"/>
    <property type="match status" value="1"/>
</dbReference>
<dbReference type="InterPro" id="IPR036397">
    <property type="entry name" value="RNaseH_sf"/>
</dbReference>
<dbReference type="PANTHER" id="PTHR38462">
    <property type="entry name" value="EXONUCLEASE-LIKE PROTEIN"/>
    <property type="match status" value="1"/>
</dbReference>
<proteinExistence type="predicted"/>
<protein>
    <recommendedName>
        <fullName evidence="1">YprB ribonuclease H-like domain-containing protein</fullName>
    </recommendedName>
</protein>
<dbReference type="InterPro" id="IPR012337">
    <property type="entry name" value="RNaseH-like_sf"/>
</dbReference>
<evidence type="ECO:0000313" key="2">
    <source>
        <dbReference type="EMBL" id="KPL72451.1"/>
    </source>
</evidence>
<reference evidence="2 3" key="1">
    <citation type="submission" date="2015-07" db="EMBL/GenBank/DDBJ databases">
        <title>Draft genome of Bellilinea caldifistulae DSM 17877.</title>
        <authorList>
            <person name="Hemp J."/>
            <person name="Ward L.M."/>
            <person name="Pace L.A."/>
            <person name="Fischer W.W."/>
        </authorList>
    </citation>
    <scope>NUCLEOTIDE SEQUENCE [LARGE SCALE GENOMIC DNA]</scope>
    <source>
        <strain evidence="2 3">GOMI-1</strain>
    </source>
</reference>
<comment type="caution">
    <text evidence="2">The sequence shown here is derived from an EMBL/GenBank/DDBJ whole genome shotgun (WGS) entry which is preliminary data.</text>
</comment>
<dbReference type="Pfam" id="PF13181">
    <property type="entry name" value="TPR_8"/>
    <property type="match status" value="1"/>
</dbReference>
<dbReference type="InterPro" id="IPR038720">
    <property type="entry name" value="YprB_RNase_H-like_dom"/>
</dbReference>
<dbReference type="InterPro" id="IPR011990">
    <property type="entry name" value="TPR-like_helical_dom_sf"/>
</dbReference>
<name>A0A0P6XS42_9CHLR</name>
<dbReference type="STRING" id="360411.AC812_15660"/>